<sequence length="164" mass="18686">MNRRKLELLYNPVPAPSHYRNAAELYDLQWNCYSYGNKRAVVQQHISTVPKKPEIFQFKQTVMVTPTHLGFCAHVSPAEGRGVCTSICKRLTFIEHNLKHGCSRVGYTFTAVTPSKQRQRRLFNANTYSSAKNQKETFKLLLPSAIDQAKHNTLQIGRDVNAAH</sequence>
<dbReference type="AlphaFoldDB" id="A0A9J6GWV5"/>
<comment type="caution">
    <text evidence="1">The sequence shown here is derived from an EMBL/GenBank/DDBJ whole genome shotgun (WGS) entry which is preliminary data.</text>
</comment>
<evidence type="ECO:0000313" key="1">
    <source>
        <dbReference type="EMBL" id="KAH9379667.1"/>
    </source>
</evidence>
<gene>
    <name evidence="1" type="ORF">HPB48_013511</name>
</gene>
<dbReference type="VEuPathDB" id="VectorBase:HLOH_047805"/>
<dbReference type="Proteomes" id="UP000821853">
    <property type="component" value="Chromosome 8"/>
</dbReference>
<evidence type="ECO:0000313" key="2">
    <source>
        <dbReference type="Proteomes" id="UP000821853"/>
    </source>
</evidence>
<keyword evidence="2" id="KW-1185">Reference proteome</keyword>
<dbReference type="EMBL" id="JABSTR010000010">
    <property type="protein sequence ID" value="KAH9379667.1"/>
    <property type="molecule type" value="Genomic_DNA"/>
</dbReference>
<proteinExistence type="predicted"/>
<name>A0A9J6GWV5_HAELO</name>
<accession>A0A9J6GWV5</accession>
<reference evidence="1 2" key="1">
    <citation type="journal article" date="2020" name="Cell">
        <title>Large-Scale Comparative Analyses of Tick Genomes Elucidate Their Genetic Diversity and Vector Capacities.</title>
        <authorList>
            <consortium name="Tick Genome and Microbiome Consortium (TIGMIC)"/>
            <person name="Jia N."/>
            <person name="Wang J."/>
            <person name="Shi W."/>
            <person name="Du L."/>
            <person name="Sun Y."/>
            <person name="Zhan W."/>
            <person name="Jiang J.F."/>
            <person name="Wang Q."/>
            <person name="Zhang B."/>
            <person name="Ji P."/>
            <person name="Bell-Sakyi L."/>
            <person name="Cui X.M."/>
            <person name="Yuan T.T."/>
            <person name="Jiang B.G."/>
            <person name="Yang W.F."/>
            <person name="Lam T.T."/>
            <person name="Chang Q.C."/>
            <person name="Ding S.J."/>
            <person name="Wang X.J."/>
            <person name="Zhu J.G."/>
            <person name="Ruan X.D."/>
            <person name="Zhao L."/>
            <person name="Wei J.T."/>
            <person name="Ye R.Z."/>
            <person name="Que T.C."/>
            <person name="Du C.H."/>
            <person name="Zhou Y.H."/>
            <person name="Cheng J.X."/>
            <person name="Dai P.F."/>
            <person name="Guo W.B."/>
            <person name="Han X.H."/>
            <person name="Huang E.J."/>
            <person name="Li L.F."/>
            <person name="Wei W."/>
            <person name="Gao Y.C."/>
            <person name="Liu J.Z."/>
            <person name="Shao H.Z."/>
            <person name="Wang X."/>
            <person name="Wang C.C."/>
            <person name="Yang T.C."/>
            <person name="Huo Q.B."/>
            <person name="Li W."/>
            <person name="Chen H.Y."/>
            <person name="Chen S.E."/>
            <person name="Zhou L.G."/>
            <person name="Ni X.B."/>
            <person name="Tian J.H."/>
            <person name="Sheng Y."/>
            <person name="Liu T."/>
            <person name="Pan Y.S."/>
            <person name="Xia L.Y."/>
            <person name="Li J."/>
            <person name="Zhao F."/>
            <person name="Cao W.C."/>
        </authorList>
    </citation>
    <scope>NUCLEOTIDE SEQUENCE [LARGE SCALE GENOMIC DNA]</scope>
    <source>
        <tissue evidence="1">Larvae</tissue>
    </source>
</reference>
<protein>
    <submittedName>
        <fullName evidence="1">Uncharacterized protein</fullName>
    </submittedName>
</protein>
<organism evidence="1 2">
    <name type="scientific">Haemaphysalis longicornis</name>
    <name type="common">Bush tick</name>
    <dbReference type="NCBI Taxonomy" id="44386"/>
    <lineage>
        <taxon>Eukaryota</taxon>
        <taxon>Metazoa</taxon>
        <taxon>Ecdysozoa</taxon>
        <taxon>Arthropoda</taxon>
        <taxon>Chelicerata</taxon>
        <taxon>Arachnida</taxon>
        <taxon>Acari</taxon>
        <taxon>Parasitiformes</taxon>
        <taxon>Ixodida</taxon>
        <taxon>Ixodoidea</taxon>
        <taxon>Ixodidae</taxon>
        <taxon>Haemaphysalinae</taxon>
        <taxon>Haemaphysalis</taxon>
    </lineage>
</organism>